<dbReference type="Proteomes" id="UP001141806">
    <property type="component" value="Unassembled WGS sequence"/>
</dbReference>
<protein>
    <submittedName>
        <fullName evidence="2">Uncharacterized protein</fullName>
    </submittedName>
</protein>
<dbReference type="AlphaFoldDB" id="A0A9Q0GMQ6"/>
<gene>
    <name evidence="2" type="ORF">NE237_027538</name>
</gene>
<proteinExistence type="predicted"/>
<reference evidence="2" key="1">
    <citation type="journal article" date="2023" name="Plant J.">
        <title>The genome of the king protea, Protea cynaroides.</title>
        <authorList>
            <person name="Chang J."/>
            <person name="Duong T.A."/>
            <person name="Schoeman C."/>
            <person name="Ma X."/>
            <person name="Roodt D."/>
            <person name="Barker N."/>
            <person name="Li Z."/>
            <person name="Van de Peer Y."/>
            <person name="Mizrachi E."/>
        </authorList>
    </citation>
    <scope>NUCLEOTIDE SEQUENCE</scope>
    <source>
        <tissue evidence="2">Young leaves</tissue>
    </source>
</reference>
<dbReference type="EMBL" id="JAMYWD010000012">
    <property type="protein sequence ID" value="KAJ4950706.1"/>
    <property type="molecule type" value="Genomic_DNA"/>
</dbReference>
<evidence type="ECO:0000313" key="2">
    <source>
        <dbReference type="EMBL" id="KAJ4950706.1"/>
    </source>
</evidence>
<comment type="caution">
    <text evidence="2">The sequence shown here is derived from an EMBL/GenBank/DDBJ whole genome shotgun (WGS) entry which is preliminary data.</text>
</comment>
<evidence type="ECO:0000256" key="1">
    <source>
        <dbReference type="SAM" id="MobiDB-lite"/>
    </source>
</evidence>
<organism evidence="2 3">
    <name type="scientific">Protea cynaroides</name>
    <dbReference type="NCBI Taxonomy" id="273540"/>
    <lineage>
        <taxon>Eukaryota</taxon>
        <taxon>Viridiplantae</taxon>
        <taxon>Streptophyta</taxon>
        <taxon>Embryophyta</taxon>
        <taxon>Tracheophyta</taxon>
        <taxon>Spermatophyta</taxon>
        <taxon>Magnoliopsida</taxon>
        <taxon>Proteales</taxon>
        <taxon>Proteaceae</taxon>
        <taxon>Protea</taxon>
    </lineage>
</organism>
<keyword evidence="3" id="KW-1185">Reference proteome</keyword>
<feature type="region of interest" description="Disordered" evidence="1">
    <location>
        <begin position="137"/>
        <end position="157"/>
    </location>
</feature>
<name>A0A9Q0GMQ6_9MAGN</name>
<feature type="region of interest" description="Disordered" evidence="1">
    <location>
        <begin position="95"/>
        <end position="114"/>
    </location>
</feature>
<evidence type="ECO:0000313" key="3">
    <source>
        <dbReference type="Proteomes" id="UP001141806"/>
    </source>
</evidence>
<accession>A0A9Q0GMQ6</accession>
<sequence>MMGKRMFVKAPDNKQLTTNVAGPEEVRQQQPESIVQGGQHVPPGGLAHKEVRPFVIPDTIVSSGTVIASSLRRVEVVYDDILAMDEALQTDVGASTEVGKHHRGRPLGRGNSHGVVVGQTSLVNLEKIATAMVGNRNKDVRPGTFSPRLTRSKRGAS</sequence>